<evidence type="ECO:0000313" key="2">
    <source>
        <dbReference type="Proteomes" id="UP001177021"/>
    </source>
</evidence>
<reference evidence="1" key="1">
    <citation type="submission" date="2023-10" db="EMBL/GenBank/DDBJ databases">
        <authorList>
            <person name="Rodriguez Cubillos JULIANA M."/>
            <person name="De Vega J."/>
        </authorList>
    </citation>
    <scope>NUCLEOTIDE SEQUENCE</scope>
</reference>
<sequence>MILVWPVKKLCSAARMAKRRTRKTRSDDSGFDLISRMRMARRSSRSMSRLVPAKPPRRRYCPQSRRESHQRCHQGIPLQDEVCLMMMKRQRN</sequence>
<dbReference type="Proteomes" id="UP001177021">
    <property type="component" value="Unassembled WGS sequence"/>
</dbReference>
<name>A0ACB0ITT1_TRIPR</name>
<protein>
    <submittedName>
        <fullName evidence="1">Uncharacterized protein</fullName>
    </submittedName>
</protein>
<keyword evidence="2" id="KW-1185">Reference proteome</keyword>
<comment type="caution">
    <text evidence="1">The sequence shown here is derived from an EMBL/GenBank/DDBJ whole genome shotgun (WGS) entry which is preliminary data.</text>
</comment>
<accession>A0ACB0ITT1</accession>
<dbReference type="EMBL" id="CASHSV030000002">
    <property type="protein sequence ID" value="CAJ2635988.1"/>
    <property type="molecule type" value="Genomic_DNA"/>
</dbReference>
<evidence type="ECO:0000313" key="1">
    <source>
        <dbReference type="EMBL" id="CAJ2635988.1"/>
    </source>
</evidence>
<gene>
    <name evidence="1" type="ORF">MILVUS5_LOCUS6561</name>
</gene>
<organism evidence="1 2">
    <name type="scientific">Trifolium pratense</name>
    <name type="common">Red clover</name>
    <dbReference type="NCBI Taxonomy" id="57577"/>
    <lineage>
        <taxon>Eukaryota</taxon>
        <taxon>Viridiplantae</taxon>
        <taxon>Streptophyta</taxon>
        <taxon>Embryophyta</taxon>
        <taxon>Tracheophyta</taxon>
        <taxon>Spermatophyta</taxon>
        <taxon>Magnoliopsida</taxon>
        <taxon>eudicotyledons</taxon>
        <taxon>Gunneridae</taxon>
        <taxon>Pentapetalae</taxon>
        <taxon>rosids</taxon>
        <taxon>fabids</taxon>
        <taxon>Fabales</taxon>
        <taxon>Fabaceae</taxon>
        <taxon>Papilionoideae</taxon>
        <taxon>50 kb inversion clade</taxon>
        <taxon>NPAAA clade</taxon>
        <taxon>Hologalegina</taxon>
        <taxon>IRL clade</taxon>
        <taxon>Trifolieae</taxon>
        <taxon>Trifolium</taxon>
    </lineage>
</organism>
<proteinExistence type="predicted"/>